<dbReference type="AlphaFoldDB" id="A0A1S9N986"/>
<feature type="region of interest" description="Disordered" evidence="1">
    <location>
        <begin position="1"/>
        <end position="28"/>
    </location>
</feature>
<feature type="compositionally biased region" description="Low complexity" evidence="1">
    <location>
        <begin position="12"/>
        <end position="23"/>
    </location>
</feature>
<evidence type="ECO:0000256" key="1">
    <source>
        <dbReference type="SAM" id="MobiDB-lite"/>
    </source>
</evidence>
<protein>
    <submittedName>
        <fullName evidence="2">Uncharacterized protein</fullName>
    </submittedName>
</protein>
<accession>A0A1S9N986</accession>
<comment type="caution">
    <text evidence="2">The sequence shown here is derived from an EMBL/GenBank/DDBJ whole genome shotgun (WGS) entry which is preliminary data.</text>
</comment>
<proteinExistence type="predicted"/>
<gene>
    <name evidence="2" type="ORF">CBEIBR21_06300</name>
</gene>
<dbReference type="Proteomes" id="UP000190959">
    <property type="component" value="Unassembled WGS sequence"/>
</dbReference>
<reference evidence="2 3" key="1">
    <citation type="submission" date="2017-02" db="EMBL/GenBank/DDBJ databases">
        <title>Genome sequence of Clostridium beijerinckii Br21.</title>
        <authorList>
            <person name="Fonseca B.C."/>
            <person name="Guazzaroni M.E."/>
            <person name="Riano-Pachon D.M."/>
            <person name="Reginatto V."/>
        </authorList>
    </citation>
    <scope>NUCLEOTIDE SEQUENCE [LARGE SCALE GENOMIC DNA]</scope>
    <source>
        <strain evidence="2 3">Br21</strain>
    </source>
</reference>
<organism evidence="2 3">
    <name type="scientific">Clostridium beijerinckii</name>
    <name type="common">Clostridium MP</name>
    <dbReference type="NCBI Taxonomy" id="1520"/>
    <lineage>
        <taxon>Bacteria</taxon>
        <taxon>Bacillati</taxon>
        <taxon>Bacillota</taxon>
        <taxon>Clostridia</taxon>
        <taxon>Eubacteriales</taxon>
        <taxon>Clostridiaceae</taxon>
        <taxon>Clostridium</taxon>
    </lineage>
</organism>
<evidence type="ECO:0000313" key="2">
    <source>
        <dbReference type="EMBL" id="OOP74107.1"/>
    </source>
</evidence>
<evidence type="ECO:0000313" key="3">
    <source>
        <dbReference type="Proteomes" id="UP000190959"/>
    </source>
</evidence>
<dbReference type="RefSeq" id="WP_078114952.1">
    <property type="nucleotide sequence ID" value="NZ_CP107022.1"/>
</dbReference>
<feature type="compositionally biased region" description="Polar residues" evidence="1">
    <location>
        <begin position="86"/>
        <end position="116"/>
    </location>
</feature>
<sequence length="174" mass="19357">MAKHKHREQGQTSSDTSSNINDNARNAPFGIDPMQLMGLLGGNFDMNNMGNMLASMNTNGFNLGNLNSIAQMMGLNLDNNLFQGNMSGSQSNVNNKNMYSNPKEYSSNTNPKNSENLNEDKGVKKSNVTTNKNIKDKDANLEFLMAIRSYAHPDRIKFIDRIIEAYKNGELKEA</sequence>
<feature type="region of interest" description="Disordered" evidence="1">
    <location>
        <begin position="86"/>
        <end position="131"/>
    </location>
</feature>
<name>A0A1S9N986_CLOBE</name>
<dbReference type="EMBL" id="MWMH01000002">
    <property type="protein sequence ID" value="OOP74107.1"/>
    <property type="molecule type" value="Genomic_DNA"/>
</dbReference>